<dbReference type="RefSeq" id="WP_188466551.1">
    <property type="nucleotide sequence ID" value="NZ_BAABHU010000013.1"/>
</dbReference>
<reference evidence="2" key="1">
    <citation type="journal article" date="2019" name="Int. J. Syst. Evol. Microbiol.">
        <title>The Global Catalogue of Microorganisms (GCM) 10K type strain sequencing project: providing services to taxonomists for standard genome sequencing and annotation.</title>
        <authorList>
            <consortium name="The Broad Institute Genomics Platform"/>
            <consortium name="The Broad Institute Genome Sequencing Center for Infectious Disease"/>
            <person name="Wu L."/>
            <person name="Ma J."/>
        </authorList>
    </citation>
    <scope>NUCLEOTIDE SEQUENCE [LARGE SCALE GENOMIC DNA]</scope>
    <source>
        <strain evidence="2">CGMCC 1.10832</strain>
    </source>
</reference>
<dbReference type="EMBL" id="BMEC01000013">
    <property type="protein sequence ID" value="GGC48625.1"/>
    <property type="molecule type" value="Genomic_DNA"/>
</dbReference>
<dbReference type="PROSITE" id="PS51257">
    <property type="entry name" value="PROKAR_LIPOPROTEIN"/>
    <property type="match status" value="1"/>
</dbReference>
<sequence>MKIHLLFLTALIFFVSCDSDQGNDDPCIGNQICTTELKSITVSVLDQEGNPVALEDYYTFIDSRTRIEPDSSLQQIDKGIYPVATDNDIDKIDFEGTTVVFVGVLEGVNIIENTMVIKKDCCHISLTQGETELILNLE</sequence>
<evidence type="ECO:0000313" key="1">
    <source>
        <dbReference type="EMBL" id="GGC48625.1"/>
    </source>
</evidence>
<accession>A0ABQ1MXW8</accession>
<organism evidence="1 2">
    <name type="scientific">Marivirga lumbricoides</name>
    <dbReference type="NCBI Taxonomy" id="1046115"/>
    <lineage>
        <taxon>Bacteria</taxon>
        <taxon>Pseudomonadati</taxon>
        <taxon>Bacteroidota</taxon>
        <taxon>Cytophagia</taxon>
        <taxon>Cytophagales</taxon>
        <taxon>Marivirgaceae</taxon>
        <taxon>Marivirga</taxon>
    </lineage>
</organism>
<comment type="caution">
    <text evidence="1">The sequence shown here is derived from an EMBL/GenBank/DDBJ whole genome shotgun (WGS) entry which is preliminary data.</text>
</comment>
<evidence type="ECO:0000313" key="2">
    <source>
        <dbReference type="Proteomes" id="UP000636010"/>
    </source>
</evidence>
<protein>
    <submittedName>
        <fullName evidence="1">Uncharacterized protein</fullName>
    </submittedName>
</protein>
<name>A0ABQ1MXW8_9BACT</name>
<dbReference type="Proteomes" id="UP000636010">
    <property type="component" value="Unassembled WGS sequence"/>
</dbReference>
<gene>
    <name evidence="1" type="ORF">GCM10011506_37860</name>
</gene>
<keyword evidence="2" id="KW-1185">Reference proteome</keyword>
<proteinExistence type="predicted"/>